<dbReference type="InterPro" id="IPR001851">
    <property type="entry name" value="ABC_transp_permease"/>
</dbReference>
<proteinExistence type="predicted"/>
<accession>A0ABU9LJR2</accession>
<feature type="transmembrane region" description="Helical" evidence="6">
    <location>
        <begin position="271"/>
        <end position="296"/>
    </location>
</feature>
<feature type="transmembrane region" description="Helical" evidence="6">
    <location>
        <begin position="105"/>
        <end position="124"/>
    </location>
</feature>
<keyword evidence="4 6" id="KW-1133">Transmembrane helix</keyword>
<gene>
    <name evidence="7" type="ORF">AAF454_01585</name>
</gene>
<comment type="caution">
    <text evidence="7">The sequence shown here is derived from an EMBL/GenBank/DDBJ whole genome shotgun (WGS) entry which is preliminary data.</text>
</comment>
<evidence type="ECO:0000256" key="5">
    <source>
        <dbReference type="ARBA" id="ARBA00023136"/>
    </source>
</evidence>
<keyword evidence="8" id="KW-1185">Reference proteome</keyword>
<protein>
    <submittedName>
        <fullName evidence="7">ABC transporter permease</fullName>
    </submittedName>
</protein>
<evidence type="ECO:0000256" key="2">
    <source>
        <dbReference type="ARBA" id="ARBA00022475"/>
    </source>
</evidence>
<feature type="transmembrane region" description="Helical" evidence="6">
    <location>
        <begin position="12"/>
        <end position="34"/>
    </location>
</feature>
<feature type="transmembrane region" description="Helical" evidence="6">
    <location>
        <begin position="236"/>
        <end position="259"/>
    </location>
</feature>
<dbReference type="Pfam" id="PF02653">
    <property type="entry name" value="BPD_transp_2"/>
    <property type="match status" value="1"/>
</dbReference>
<keyword evidence="2" id="KW-1003">Cell membrane</keyword>
<feature type="transmembrane region" description="Helical" evidence="6">
    <location>
        <begin position="79"/>
        <end position="99"/>
    </location>
</feature>
<feature type="transmembrane region" description="Helical" evidence="6">
    <location>
        <begin position="188"/>
        <end position="206"/>
    </location>
</feature>
<name>A0ABU9LJR2_9BACL</name>
<organism evidence="7 8">
    <name type="scientific">Kurthia gibsonii</name>
    <dbReference type="NCBI Taxonomy" id="33946"/>
    <lineage>
        <taxon>Bacteria</taxon>
        <taxon>Bacillati</taxon>
        <taxon>Bacillota</taxon>
        <taxon>Bacilli</taxon>
        <taxon>Bacillales</taxon>
        <taxon>Caryophanaceae</taxon>
        <taxon>Kurthia</taxon>
    </lineage>
</organism>
<evidence type="ECO:0000256" key="1">
    <source>
        <dbReference type="ARBA" id="ARBA00004651"/>
    </source>
</evidence>
<evidence type="ECO:0000256" key="3">
    <source>
        <dbReference type="ARBA" id="ARBA00022692"/>
    </source>
</evidence>
<reference evidence="7 8" key="1">
    <citation type="submission" date="2024-04" db="EMBL/GenBank/DDBJ databases">
        <authorList>
            <person name="Wu Y.S."/>
            <person name="Zhang L."/>
        </authorList>
    </citation>
    <scope>NUCLEOTIDE SEQUENCE [LARGE SCALE GENOMIC DNA]</scope>
    <source>
        <strain evidence="7 8">KG-01</strain>
    </source>
</reference>
<evidence type="ECO:0000256" key="4">
    <source>
        <dbReference type="ARBA" id="ARBA00022989"/>
    </source>
</evidence>
<dbReference type="PANTHER" id="PTHR47089:SF1">
    <property type="entry name" value="GUANOSINE ABC TRANSPORTER PERMEASE PROTEIN NUPP"/>
    <property type="match status" value="1"/>
</dbReference>
<dbReference type="Proteomes" id="UP001398420">
    <property type="component" value="Unassembled WGS sequence"/>
</dbReference>
<dbReference type="RefSeq" id="WP_068454704.1">
    <property type="nucleotide sequence ID" value="NZ_CP147847.1"/>
</dbReference>
<dbReference type="EMBL" id="JBCEWA010000001">
    <property type="protein sequence ID" value="MEL5987112.1"/>
    <property type="molecule type" value="Genomic_DNA"/>
</dbReference>
<feature type="transmembrane region" description="Helical" evidence="6">
    <location>
        <begin position="316"/>
        <end position="338"/>
    </location>
</feature>
<comment type="subcellular location">
    <subcellularLocation>
        <location evidence="1">Cell membrane</location>
        <topology evidence="1">Multi-pass membrane protein</topology>
    </subcellularLocation>
</comment>
<evidence type="ECO:0000313" key="7">
    <source>
        <dbReference type="EMBL" id="MEL5987112.1"/>
    </source>
</evidence>
<feature type="transmembrane region" description="Helical" evidence="6">
    <location>
        <begin position="54"/>
        <end position="72"/>
    </location>
</feature>
<evidence type="ECO:0000256" key="6">
    <source>
        <dbReference type="SAM" id="Phobius"/>
    </source>
</evidence>
<keyword evidence="5 6" id="KW-0472">Membrane</keyword>
<dbReference type="PANTHER" id="PTHR47089">
    <property type="entry name" value="ABC TRANSPORTER, PERMEASE PROTEIN"/>
    <property type="match status" value="1"/>
</dbReference>
<evidence type="ECO:0000313" key="8">
    <source>
        <dbReference type="Proteomes" id="UP001398420"/>
    </source>
</evidence>
<sequence length="355" mass="37457">MSSRFTAIMIPIISIILGLIVGAIVMASTGFNPVDGYLALWEGIFGDTYNMGETVRTIIPYVFAGLAVAFAFRTGMFNIGVEGQLIMGWLAAAYVGYAFNLPTGLHAVVAILAAAVAGGLWAFIPGLLKAKLQVHEVIVTIMMNYIALHVVNAAISAMSNGGEKTPDIHDSARISSEFLSSITQYSRLHWGFIVAILAVIIMWFILEKTKTGYELKAVGFNKNASEYAGMNVSRNIIMAMVISGAFAGLGGAMEALGTFGNISRMTAFTGIGFDGIAVALLGANQPFGVLLGAILFGGLKNGGTNMPSAAGIPDEIVTIVIALIIFFVASGYIIQLALSKIAKNKAAKKTVKEEK</sequence>
<keyword evidence="3 6" id="KW-0812">Transmembrane</keyword>
<dbReference type="CDD" id="cd06580">
    <property type="entry name" value="TM_PBP1_transp_TpRbsC_like"/>
    <property type="match status" value="1"/>
</dbReference>